<comment type="caution">
    <text evidence="15">The sequence shown here is derived from an EMBL/GenBank/DDBJ whole genome shotgun (WGS) entry which is preliminary data.</text>
</comment>
<dbReference type="InterPro" id="IPR014001">
    <property type="entry name" value="Helicase_ATP-bd"/>
</dbReference>
<dbReference type="InterPro" id="IPR049080">
    <property type="entry name" value="MOV-10-like_beta-barrel"/>
</dbReference>
<dbReference type="Proteomes" id="UP000001861">
    <property type="component" value="Unassembled WGS sequence"/>
</dbReference>
<keyword evidence="6" id="KW-0378">Hydrolase</keyword>
<evidence type="ECO:0000256" key="1">
    <source>
        <dbReference type="ARBA" id="ARBA00004331"/>
    </source>
</evidence>
<keyword evidence="5" id="KW-0547">Nucleotide-binding</keyword>
<dbReference type="PANTHER" id="PTHR45418">
    <property type="entry name" value="CANCER/TESTIS ANTIGEN 55"/>
    <property type="match status" value="1"/>
</dbReference>
<dbReference type="InParanoid" id="A8P5J1"/>
<dbReference type="InterPro" id="IPR026122">
    <property type="entry name" value="MOV-10/SDE3_DEXXQ/H-box"/>
</dbReference>
<evidence type="ECO:0000313" key="15">
    <source>
        <dbReference type="EMBL" id="EAU82886.2"/>
    </source>
</evidence>
<dbReference type="InterPro" id="IPR047187">
    <property type="entry name" value="SF1_C_Upf1"/>
</dbReference>
<dbReference type="RefSeq" id="XP_001838955.2">
    <property type="nucleotide sequence ID" value="XM_001838903.2"/>
</dbReference>
<name>A8P5J1_COPC7</name>
<dbReference type="FunFam" id="3.40.50.300:FF:000608">
    <property type="entry name" value="Mov10 RISC complex RNA helicase"/>
    <property type="match status" value="1"/>
</dbReference>
<evidence type="ECO:0000313" key="16">
    <source>
        <dbReference type="Proteomes" id="UP000001861"/>
    </source>
</evidence>
<evidence type="ECO:0000256" key="6">
    <source>
        <dbReference type="ARBA" id="ARBA00022801"/>
    </source>
</evidence>
<dbReference type="AlphaFoldDB" id="A8P5J1"/>
<dbReference type="EC" id="3.6.4.13" evidence="3"/>
<protein>
    <recommendedName>
        <fullName evidence="3">RNA helicase</fullName>
        <ecNumber evidence="3">3.6.4.13</ecNumber>
    </recommendedName>
</protein>
<dbReference type="OrthoDB" id="6513042at2759"/>
<feature type="region of interest" description="Disordered" evidence="13">
    <location>
        <begin position="41"/>
        <end position="60"/>
    </location>
</feature>
<dbReference type="Gene3D" id="3.40.50.300">
    <property type="entry name" value="P-loop containing nucleotide triphosphate hydrolases"/>
    <property type="match status" value="2"/>
</dbReference>
<evidence type="ECO:0000256" key="11">
    <source>
        <dbReference type="ARBA" id="ARBA00047984"/>
    </source>
</evidence>
<dbReference type="KEGG" id="cci:CC1G_05508"/>
<evidence type="ECO:0000256" key="7">
    <source>
        <dbReference type="ARBA" id="ARBA00022806"/>
    </source>
</evidence>
<dbReference type="VEuPathDB" id="FungiDB:CC1G_05508"/>
<dbReference type="GO" id="GO:0036464">
    <property type="term" value="C:cytoplasmic ribonucleoprotein granule"/>
    <property type="evidence" value="ECO:0007669"/>
    <property type="project" value="UniProtKB-SubCell"/>
</dbReference>
<evidence type="ECO:0000256" key="9">
    <source>
        <dbReference type="ARBA" id="ARBA00022884"/>
    </source>
</evidence>
<feature type="domain" description="Helicase ATP-binding" evidence="14">
    <location>
        <begin position="531"/>
        <end position="716"/>
    </location>
</feature>
<organism evidence="15 16">
    <name type="scientific">Coprinopsis cinerea (strain Okayama-7 / 130 / ATCC MYA-4618 / FGSC 9003)</name>
    <name type="common">Inky cap fungus</name>
    <name type="synonym">Hormographiella aspergillata</name>
    <dbReference type="NCBI Taxonomy" id="240176"/>
    <lineage>
        <taxon>Eukaryota</taxon>
        <taxon>Fungi</taxon>
        <taxon>Dikarya</taxon>
        <taxon>Basidiomycota</taxon>
        <taxon>Agaricomycotina</taxon>
        <taxon>Agaricomycetes</taxon>
        <taxon>Agaricomycetidae</taxon>
        <taxon>Agaricales</taxon>
        <taxon>Agaricineae</taxon>
        <taxon>Psathyrellaceae</taxon>
        <taxon>Coprinopsis</taxon>
    </lineage>
</organism>
<dbReference type="EMBL" id="AACS02000011">
    <property type="protein sequence ID" value="EAU82886.2"/>
    <property type="molecule type" value="Genomic_DNA"/>
</dbReference>
<accession>A8P5J1</accession>
<comment type="similarity">
    <text evidence="2">Belongs to the DNA2/NAM7 helicase family. SDE3 subfamily.</text>
</comment>
<dbReference type="Pfam" id="PF21634">
    <property type="entry name" value="MOV-10_beta-barrel"/>
    <property type="match status" value="1"/>
</dbReference>
<dbReference type="InterPro" id="IPR041679">
    <property type="entry name" value="DNA2/NAM7-like_C"/>
</dbReference>
<dbReference type="InterPro" id="IPR041677">
    <property type="entry name" value="DNA2/NAM7_AAA_11"/>
</dbReference>
<keyword evidence="9" id="KW-0694">RNA-binding</keyword>
<dbReference type="GO" id="GO:0003723">
    <property type="term" value="F:RNA binding"/>
    <property type="evidence" value="ECO:0007669"/>
    <property type="project" value="UniProtKB-KW"/>
</dbReference>
<dbReference type="Pfam" id="PF13086">
    <property type="entry name" value="AAA_11"/>
    <property type="match status" value="2"/>
</dbReference>
<dbReference type="CDD" id="cd18038">
    <property type="entry name" value="DEXXQc_Helz-like"/>
    <property type="match status" value="1"/>
</dbReference>
<feature type="compositionally biased region" description="Polar residues" evidence="13">
    <location>
        <begin position="42"/>
        <end position="58"/>
    </location>
</feature>
<keyword evidence="16" id="KW-1185">Reference proteome</keyword>
<comment type="catalytic activity">
    <reaction evidence="12">
        <text>ATP + H2O = ADP + phosphate + H(+)</text>
        <dbReference type="Rhea" id="RHEA:13065"/>
        <dbReference type="ChEBI" id="CHEBI:15377"/>
        <dbReference type="ChEBI" id="CHEBI:15378"/>
        <dbReference type="ChEBI" id="CHEBI:30616"/>
        <dbReference type="ChEBI" id="CHEBI:43474"/>
        <dbReference type="ChEBI" id="CHEBI:456216"/>
        <dbReference type="EC" id="3.6.4.12"/>
    </reaction>
    <physiologicalReaction direction="left-to-right" evidence="12">
        <dbReference type="Rhea" id="RHEA:13066"/>
    </physiologicalReaction>
</comment>
<gene>
    <name evidence="15" type="ORF">CC1G_05508</name>
</gene>
<dbReference type="SUPFAM" id="SSF52540">
    <property type="entry name" value="P-loop containing nucleoside triphosphate hydrolases"/>
    <property type="match status" value="1"/>
</dbReference>
<dbReference type="GeneID" id="6015550"/>
<dbReference type="OMA" id="CYLCDSH"/>
<comment type="catalytic activity">
    <reaction evidence="11">
        <text>ATP + H2O = ADP + phosphate + H(+)</text>
        <dbReference type="Rhea" id="RHEA:13065"/>
        <dbReference type="ChEBI" id="CHEBI:15377"/>
        <dbReference type="ChEBI" id="CHEBI:15378"/>
        <dbReference type="ChEBI" id="CHEBI:30616"/>
        <dbReference type="ChEBI" id="CHEBI:43474"/>
        <dbReference type="ChEBI" id="CHEBI:456216"/>
        <dbReference type="EC" id="3.6.4.13"/>
    </reaction>
</comment>
<dbReference type="InterPro" id="IPR027417">
    <property type="entry name" value="P-loop_NTPase"/>
</dbReference>
<dbReference type="GO" id="GO:0003678">
    <property type="term" value="F:DNA helicase activity"/>
    <property type="evidence" value="ECO:0007669"/>
    <property type="project" value="UniProtKB-EC"/>
</dbReference>
<dbReference type="GO" id="GO:0032574">
    <property type="term" value="F:5'-3' RNA helicase activity"/>
    <property type="evidence" value="ECO:0007669"/>
    <property type="project" value="InterPro"/>
</dbReference>
<keyword evidence="7 15" id="KW-0347">Helicase</keyword>
<dbReference type="eggNOG" id="KOG1804">
    <property type="taxonomic scope" value="Eukaryota"/>
</dbReference>
<dbReference type="HOGENOM" id="CLU_307179_0_0_1"/>
<evidence type="ECO:0000256" key="2">
    <source>
        <dbReference type="ARBA" id="ARBA00005601"/>
    </source>
</evidence>
<evidence type="ECO:0000256" key="5">
    <source>
        <dbReference type="ARBA" id="ARBA00022741"/>
    </source>
</evidence>
<evidence type="ECO:0000256" key="13">
    <source>
        <dbReference type="SAM" id="MobiDB-lite"/>
    </source>
</evidence>
<dbReference type="GO" id="GO:0016787">
    <property type="term" value="F:hydrolase activity"/>
    <property type="evidence" value="ECO:0007669"/>
    <property type="project" value="UniProtKB-KW"/>
</dbReference>
<dbReference type="CDD" id="cd18808">
    <property type="entry name" value="SF1_C_Upf1"/>
    <property type="match status" value="1"/>
</dbReference>
<reference evidence="15 16" key="1">
    <citation type="journal article" date="2010" name="Proc. Natl. Acad. Sci. U.S.A.">
        <title>Insights into evolution of multicellular fungi from the assembled chromosomes of the mushroom Coprinopsis cinerea (Coprinus cinereus).</title>
        <authorList>
            <person name="Stajich J.E."/>
            <person name="Wilke S.K."/>
            <person name="Ahren D."/>
            <person name="Au C.H."/>
            <person name="Birren B.W."/>
            <person name="Borodovsky M."/>
            <person name="Burns C."/>
            <person name="Canback B."/>
            <person name="Casselton L.A."/>
            <person name="Cheng C.K."/>
            <person name="Deng J."/>
            <person name="Dietrich F.S."/>
            <person name="Fargo D.C."/>
            <person name="Farman M.L."/>
            <person name="Gathman A.C."/>
            <person name="Goldberg J."/>
            <person name="Guigo R."/>
            <person name="Hoegger P.J."/>
            <person name="Hooker J.B."/>
            <person name="Huggins A."/>
            <person name="James T.Y."/>
            <person name="Kamada T."/>
            <person name="Kilaru S."/>
            <person name="Kodira C."/>
            <person name="Kues U."/>
            <person name="Kupfer D."/>
            <person name="Kwan H.S."/>
            <person name="Lomsadze A."/>
            <person name="Li W."/>
            <person name="Lilly W.W."/>
            <person name="Ma L.J."/>
            <person name="Mackey A.J."/>
            <person name="Manning G."/>
            <person name="Martin F."/>
            <person name="Muraguchi H."/>
            <person name="Natvig D.O."/>
            <person name="Palmerini H."/>
            <person name="Ramesh M.A."/>
            <person name="Rehmeyer C.J."/>
            <person name="Roe B.A."/>
            <person name="Shenoy N."/>
            <person name="Stanke M."/>
            <person name="Ter-Hovhannisyan V."/>
            <person name="Tunlid A."/>
            <person name="Velagapudi R."/>
            <person name="Vision T.J."/>
            <person name="Zeng Q."/>
            <person name="Zolan M.E."/>
            <person name="Pukkila P.J."/>
        </authorList>
    </citation>
    <scope>NUCLEOTIDE SEQUENCE [LARGE SCALE GENOMIC DNA]</scope>
    <source>
        <strain evidence="16">Okayama-7 / 130 / ATCC MYA-4618 / FGSC 9003</strain>
    </source>
</reference>
<evidence type="ECO:0000256" key="4">
    <source>
        <dbReference type="ARBA" id="ARBA00022490"/>
    </source>
</evidence>
<evidence type="ECO:0000256" key="8">
    <source>
        <dbReference type="ARBA" id="ARBA00022840"/>
    </source>
</evidence>
<comment type="subcellular location">
    <subcellularLocation>
        <location evidence="1">Cytoplasm</location>
        <location evidence="1">Cytoplasmic ribonucleoprotein granule</location>
    </subcellularLocation>
</comment>
<evidence type="ECO:0000256" key="3">
    <source>
        <dbReference type="ARBA" id="ARBA00012552"/>
    </source>
</evidence>
<dbReference type="Pfam" id="PF13087">
    <property type="entry name" value="AAA_12"/>
    <property type="match status" value="1"/>
</dbReference>
<evidence type="ECO:0000256" key="12">
    <source>
        <dbReference type="ARBA" id="ARBA00048432"/>
    </source>
</evidence>
<proteinExistence type="inferred from homology"/>
<dbReference type="GO" id="GO:0031047">
    <property type="term" value="P:regulatory ncRNA-mediated gene silencing"/>
    <property type="evidence" value="ECO:0007669"/>
    <property type="project" value="UniProtKB-KW"/>
</dbReference>
<dbReference type="PROSITE" id="PS51192">
    <property type="entry name" value="HELICASE_ATP_BIND_1"/>
    <property type="match status" value="1"/>
</dbReference>
<keyword evidence="10" id="KW-0943">RNA-mediated gene silencing</keyword>
<keyword evidence="8" id="KW-0067">ATP-binding</keyword>
<keyword evidence="4" id="KW-0963">Cytoplasm</keyword>
<evidence type="ECO:0000256" key="10">
    <source>
        <dbReference type="ARBA" id="ARBA00023158"/>
    </source>
</evidence>
<evidence type="ECO:0000259" key="14">
    <source>
        <dbReference type="PROSITE" id="PS51192"/>
    </source>
</evidence>
<sequence length="963" mass="108104">MAIGGVEGGQTEKVVKPKSWLPWGIPPWALNSKEALDLVSSGPKSTLPGDSTGNLQRNHVTRRPRYPIHTLWTQPREDSQSWRLGLVEFDVRSVNSSFFDGNGCPTFRAGCIANAQLGVEFLPMSRQNFLKALLIKICNIAVPARRMSRGRSGFNTRNNPPTLAEDNTGPIALTWLKRRKTITALWLKDFRTTYSLIHLPFRSSILQSAELLSRQRNRPTGFSITSADLHRRIDVAQPAHVNVHFRHPFIGRYYDRVELTFADTERNESFTISKPLSIIVGVREEHIALQPVAPFVPKVLVAREPLKRVVAGVAPDLPGSINYTIPLHPARIPSTLFALLSGPSTTQEQIGHIRKFYIPHGLTWQNYTRFWKYVLWVEEYQAEADVQRYDIMSTTLARNDPCYELQVLGLAEKRPSVLIGDRILVQREDATPGHWFEGIVHTIGKLSIGLRLHESFSERDPSTRYNIRFKLHRLVLKRQHQALETMFSDERVLFPMPFDIKPAVLLDFEVVPFNPLITRNERQLKAVTSIVHQPPGSPPFIVFGPPGTGKTITIVEAILQILQATPQAKVLVCAPSNSAADIIAERLADHLSSEMLFRMYSPSRTTQQSSKRLQFEGYTCSSSSDGVFGLPPMEKLVSFRVIVATCVSASILYGIGMQRGTFSHIFIDEAGQATEPETLISIKTLADSKTNVVLSGDPNQLGPIVHSPIARSFGLDKSFLERLMERDVYDLQRGFTSTVVKLTKNFRSHRSILKFPNERFYAGDLEPCASPSVADAFIGSALLPSPHFPVMFHAVLGQDVREASSPSFFNVEEVLQVKAYIQRLKEDDSIRAKDEDIGIISPYHAQCLRIRKSISPIAGGVKVGSVEEFQGQERKIIIISTVRSRQEFIDHDVRHTLGFVTSPRRFNVAVTRAQALLVIVGNPHILALDPLWRSFLSFVHINRGWIGSPISWDPMENVENRSA</sequence>
<dbReference type="GO" id="GO:0005524">
    <property type="term" value="F:ATP binding"/>
    <property type="evidence" value="ECO:0007669"/>
    <property type="project" value="UniProtKB-KW"/>
</dbReference>
<dbReference type="PANTHER" id="PTHR45418:SF1">
    <property type="entry name" value="CANCER_TESTIS ANTIGEN 55"/>
    <property type="match status" value="1"/>
</dbReference>